<keyword evidence="3" id="KW-1185">Reference proteome</keyword>
<evidence type="ECO:0000313" key="4">
    <source>
        <dbReference type="WBParaSite" id="Gr19_v10_g1946.t2"/>
    </source>
</evidence>
<proteinExistence type="predicted"/>
<feature type="region of interest" description="Disordered" evidence="1">
    <location>
        <begin position="1"/>
        <end position="27"/>
    </location>
</feature>
<dbReference type="WBParaSite" id="Gr19_v10_g1946.t2">
    <property type="protein sequence ID" value="Gr19_v10_g1946.t2"/>
    <property type="gene ID" value="Gr19_v10_g1946"/>
</dbReference>
<evidence type="ECO:0000313" key="3">
    <source>
        <dbReference type="Proteomes" id="UP000887572"/>
    </source>
</evidence>
<dbReference type="Proteomes" id="UP000887572">
    <property type="component" value="Unplaced"/>
</dbReference>
<evidence type="ECO:0000256" key="2">
    <source>
        <dbReference type="SAM" id="Phobius"/>
    </source>
</evidence>
<keyword evidence="2" id="KW-0812">Transmembrane</keyword>
<reference evidence="4" key="1">
    <citation type="submission" date="2022-11" db="UniProtKB">
        <authorList>
            <consortium name="WormBaseParasite"/>
        </authorList>
    </citation>
    <scope>IDENTIFICATION</scope>
</reference>
<evidence type="ECO:0000256" key="1">
    <source>
        <dbReference type="SAM" id="MobiDB-lite"/>
    </source>
</evidence>
<dbReference type="AlphaFoldDB" id="A0A914HJQ3"/>
<accession>A0A914HJQ3</accession>
<name>A0A914HJQ3_GLORO</name>
<organism evidence="3 4">
    <name type="scientific">Globodera rostochiensis</name>
    <name type="common">Golden nematode worm</name>
    <name type="synonym">Heterodera rostochiensis</name>
    <dbReference type="NCBI Taxonomy" id="31243"/>
    <lineage>
        <taxon>Eukaryota</taxon>
        <taxon>Metazoa</taxon>
        <taxon>Ecdysozoa</taxon>
        <taxon>Nematoda</taxon>
        <taxon>Chromadorea</taxon>
        <taxon>Rhabditida</taxon>
        <taxon>Tylenchina</taxon>
        <taxon>Tylenchomorpha</taxon>
        <taxon>Tylenchoidea</taxon>
        <taxon>Heteroderidae</taxon>
        <taxon>Heteroderinae</taxon>
        <taxon>Globodera</taxon>
    </lineage>
</organism>
<keyword evidence="2" id="KW-0472">Membrane</keyword>
<sequence>MRQRRRKRSDVNPTIIHGDSSESSSRRKTGCALSVTLGIMFFLTGIASQIHSELEEWKTLCQKLEKWETSSDLYVTMVLNWHTTTLDHPGIISAINGALNGLLEKVNEFPQKDEMDELLKRRLLEPLAIAIGNCDKLLNNGVGLEKDKKYLENLLSKIRSIAKGLRTEFNTFIFEVQLELIKKFETWSRALLWILGNQFPQYRLGTEELVDFVEALTIHAKLIILETELPTKIAVFAEQHPHIDGDGFLAFFHKFKPDWIQIEQRIDQLKRLDYIEKIHFPERLDYLAKSVIEKADHLTDLITLKLDQLVTKCYNAKLKGSSKNPIKGLLRPLKSERKMHQLPIDAKNKKIYAMMAILNDIGMFDCAAFNVLVCFERDLDNTDFSCDELETAVKQDKEMVAKAYQLKACEDGMIGTVGGRAKTWSTNEKFGCDE</sequence>
<feature type="transmembrane region" description="Helical" evidence="2">
    <location>
        <begin position="30"/>
        <end position="50"/>
    </location>
</feature>
<keyword evidence="2" id="KW-1133">Transmembrane helix</keyword>
<protein>
    <submittedName>
        <fullName evidence="4">Uncharacterized protein</fullName>
    </submittedName>
</protein>